<proteinExistence type="predicted"/>
<dbReference type="Proteomes" id="UP000720189">
    <property type="component" value="Unassembled WGS sequence"/>
</dbReference>
<sequence>MTLSKEERLQLAAIDPELDEYLKTRQIPQIDTSDPAKAIASLRWYMKSLQKPPSSESGVAERDVYYTARDGHKLRAHVYEPADKSDSTPPLVVVEFVYIHGGGWTIGSPEDAERWCRDIVQKLDVVCLAPSYRQGPEDPFPASINDVWDGLKWIAANAESELKVSLSKGFIIGGSSAGGNMAAIASHLARDEKLAPAITGVFLLAPMILPPETRDTLPEKYKESYLSRTQAECKNDPILTPALDKIFHDSAAGDTSSPLFVPFTWPTGHGNLPRTYFQVCGMDVLRDEALIYEQVLRKDNGIETRLDIYPGMPHIFWGAFAHLSQGKKAAVDLVEGIKWLLK</sequence>
<evidence type="ECO:0000256" key="1">
    <source>
        <dbReference type="ARBA" id="ARBA00022801"/>
    </source>
</evidence>
<dbReference type="SUPFAM" id="SSF53474">
    <property type="entry name" value="alpha/beta-Hydrolases"/>
    <property type="match status" value="1"/>
</dbReference>
<dbReference type="AlphaFoldDB" id="A0A9P9GYI9"/>
<dbReference type="RefSeq" id="XP_046047984.1">
    <property type="nucleotide sequence ID" value="XM_046187956.1"/>
</dbReference>
<dbReference type="GO" id="GO:0016787">
    <property type="term" value="F:hydrolase activity"/>
    <property type="evidence" value="ECO:0007669"/>
    <property type="project" value="UniProtKB-KW"/>
</dbReference>
<keyword evidence="1 3" id="KW-0378">Hydrolase</keyword>
<dbReference type="PANTHER" id="PTHR48081:SF8">
    <property type="entry name" value="ALPHA_BETA HYDROLASE FOLD-3 DOMAIN-CONTAINING PROTEIN-RELATED"/>
    <property type="match status" value="1"/>
</dbReference>
<evidence type="ECO:0000259" key="2">
    <source>
        <dbReference type="Pfam" id="PF07859"/>
    </source>
</evidence>
<accession>A0A9P9GYI9</accession>
<dbReference type="InterPro" id="IPR050300">
    <property type="entry name" value="GDXG_lipolytic_enzyme"/>
</dbReference>
<protein>
    <submittedName>
        <fullName evidence="3">Alpha/Beta hydrolase protein</fullName>
    </submittedName>
</protein>
<dbReference type="InterPro" id="IPR013094">
    <property type="entry name" value="AB_hydrolase_3"/>
</dbReference>
<name>A0A9P9GYI9_FUSRE</name>
<gene>
    <name evidence="3" type="ORF">BKA55DRAFT_514254</name>
</gene>
<dbReference type="EMBL" id="JAGMUX010000010">
    <property type="protein sequence ID" value="KAH7247401.1"/>
    <property type="molecule type" value="Genomic_DNA"/>
</dbReference>
<dbReference type="Pfam" id="PF07859">
    <property type="entry name" value="Abhydrolase_3"/>
    <property type="match status" value="1"/>
</dbReference>
<evidence type="ECO:0000313" key="3">
    <source>
        <dbReference type="EMBL" id="KAH7247401.1"/>
    </source>
</evidence>
<keyword evidence="4" id="KW-1185">Reference proteome</keyword>
<dbReference type="OrthoDB" id="408631at2759"/>
<dbReference type="GeneID" id="70217910"/>
<feature type="domain" description="Alpha/beta hydrolase fold-3" evidence="2">
    <location>
        <begin position="96"/>
        <end position="317"/>
    </location>
</feature>
<dbReference type="PANTHER" id="PTHR48081">
    <property type="entry name" value="AB HYDROLASE SUPERFAMILY PROTEIN C4A8.06C"/>
    <property type="match status" value="1"/>
</dbReference>
<dbReference type="Gene3D" id="3.40.50.1820">
    <property type="entry name" value="alpha/beta hydrolase"/>
    <property type="match status" value="1"/>
</dbReference>
<organism evidence="3 4">
    <name type="scientific">Fusarium redolens</name>
    <dbReference type="NCBI Taxonomy" id="48865"/>
    <lineage>
        <taxon>Eukaryota</taxon>
        <taxon>Fungi</taxon>
        <taxon>Dikarya</taxon>
        <taxon>Ascomycota</taxon>
        <taxon>Pezizomycotina</taxon>
        <taxon>Sordariomycetes</taxon>
        <taxon>Hypocreomycetidae</taxon>
        <taxon>Hypocreales</taxon>
        <taxon>Nectriaceae</taxon>
        <taxon>Fusarium</taxon>
        <taxon>Fusarium redolens species complex</taxon>
    </lineage>
</organism>
<dbReference type="InterPro" id="IPR029058">
    <property type="entry name" value="AB_hydrolase_fold"/>
</dbReference>
<reference evidence="3" key="1">
    <citation type="journal article" date="2021" name="Nat. Commun.">
        <title>Genetic determinants of endophytism in the Arabidopsis root mycobiome.</title>
        <authorList>
            <person name="Mesny F."/>
            <person name="Miyauchi S."/>
            <person name="Thiergart T."/>
            <person name="Pickel B."/>
            <person name="Atanasova L."/>
            <person name="Karlsson M."/>
            <person name="Huettel B."/>
            <person name="Barry K.W."/>
            <person name="Haridas S."/>
            <person name="Chen C."/>
            <person name="Bauer D."/>
            <person name="Andreopoulos W."/>
            <person name="Pangilinan J."/>
            <person name="LaButti K."/>
            <person name="Riley R."/>
            <person name="Lipzen A."/>
            <person name="Clum A."/>
            <person name="Drula E."/>
            <person name="Henrissat B."/>
            <person name="Kohler A."/>
            <person name="Grigoriev I.V."/>
            <person name="Martin F.M."/>
            <person name="Hacquard S."/>
        </authorList>
    </citation>
    <scope>NUCLEOTIDE SEQUENCE</scope>
    <source>
        <strain evidence="3">MPI-CAGE-AT-0023</strain>
    </source>
</reference>
<evidence type="ECO:0000313" key="4">
    <source>
        <dbReference type="Proteomes" id="UP000720189"/>
    </source>
</evidence>
<comment type="caution">
    <text evidence="3">The sequence shown here is derived from an EMBL/GenBank/DDBJ whole genome shotgun (WGS) entry which is preliminary data.</text>
</comment>